<sequence>MRRLNLFIDKDRILRVGGRISASELPYNARHPILLPATSLFTELLVTHYHAVYCHVGAYTLAAILSRTYWIVSARRVTRKIVFRCVQCYRTRPRPTQPFMADLPADRVRGVRPFQGAATDFAGPYYIKSSSLRNARIEKCYLCVFVCLTTKAVHLEIVSELTIEAFVAAFSRFISRRGLPSLVRSDCGTNYTGTDKYLRELYSFLRHHHSDLERRLARDNITWLFNAPASPNHGGLFEAAVKSAKTHAKRVLGDARLTFEKLSTFFAKVEAVMNSRPLCPLSTDPTDFEVLTPGHFLIGQPLVALPEYPYEDVGLQRLTQFQQIQKMSRHFWTRWRSEYLHTLQQRFKWNSKTEPPKLDDLVLIKEDNLPPLHWKRGRLVKLLPGKDGVVRVAEVRTRDGVLMRPTSKLCRLPLSC</sequence>
<dbReference type="EMBL" id="CM034402">
    <property type="protein sequence ID" value="KAJ0175093.1"/>
    <property type="molecule type" value="Genomic_DNA"/>
</dbReference>
<organism evidence="1 2">
    <name type="scientific">Dendrolimus kikuchii</name>
    <dbReference type="NCBI Taxonomy" id="765133"/>
    <lineage>
        <taxon>Eukaryota</taxon>
        <taxon>Metazoa</taxon>
        <taxon>Ecdysozoa</taxon>
        <taxon>Arthropoda</taxon>
        <taxon>Hexapoda</taxon>
        <taxon>Insecta</taxon>
        <taxon>Pterygota</taxon>
        <taxon>Neoptera</taxon>
        <taxon>Endopterygota</taxon>
        <taxon>Lepidoptera</taxon>
        <taxon>Glossata</taxon>
        <taxon>Ditrysia</taxon>
        <taxon>Bombycoidea</taxon>
        <taxon>Lasiocampidae</taxon>
        <taxon>Dendrolimus</taxon>
    </lineage>
</organism>
<reference evidence="1 2" key="1">
    <citation type="journal article" date="2021" name="Front. Genet.">
        <title>Chromosome-Level Genome Assembly Reveals Significant Gene Expansion in the Toll and IMD Signaling Pathways of Dendrolimus kikuchii.</title>
        <authorList>
            <person name="Zhou J."/>
            <person name="Wu P."/>
            <person name="Xiong Z."/>
            <person name="Liu N."/>
            <person name="Zhao N."/>
            <person name="Ji M."/>
            <person name="Qiu Y."/>
            <person name="Yang B."/>
        </authorList>
    </citation>
    <scope>NUCLEOTIDE SEQUENCE [LARGE SCALE GENOMIC DNA]</scope>
    <source>
        <strain evidence="1">Ann1</strain>
    </source>
</reference>
<evidence type="ECO:0000313" key="2">
    <source>
        <dbReference type="Proteomes" id="UP000824533"/>
    </source>
</evidence>
<protein>
    <submittedName>
        <fullName evidence="1">Uncharacterized protein</fullName>
    </submittedName>
</protein>
<comment type="caution">
    <text evidence="1">The sequence shown here is derived from an EMBL/GenBank/DDBJ whole genome shotgun (WGS) entry which is preliminary data.</text>
</comment>
<dbReference type="Proteomes" id="UP000824533">
    <property type="component" value="Linkage Group LG16"/>
</dbReference>
<keyword evidence="2" id="KW-1185">Reference proteome</keyword>
<proteinExistence type="predicted"/>
<gene>
    <name evidence="1" type="ORF">K1T71_009234</name>
</gene>
<name>A0ACC1CUB7_9NEOP</name>
<accession>A0ACC1CUB7</accession>
<evidence type="ECO:0000313" key="1">
    <source>
        <dbReference type="EMBL" id="KAJ0175093.1"/>
    </source>
</evidence>